<dbReference type="InterPro" id="IPR009908">
    <property type="entry name" value="Methylamine_util_MauE"/>
</dbReference>
<evidence type="ECO:0000256" key="3">
    <source>
        <dbReference type="ARBA" id="ARBA00022989"/>
    </source>
</evidence>
<organism evidence="7 8">
    <name type="scientific">Maridesulfovibrio salexigens (strain ATCC 14822 / DSM 2638 / NCIMB 8403 / VKM B-1763)</name>
    <name type="common">Desulfovibrio salexigens</name>
    <dbReference type="NCBI Taxonomy" id="526222"/>
    <lineage>
        <taxon>Bacteria</taxon>
        <taxon>Pseudomonadati</taxon>
        <taxon>Thermodesulfobacteriota</taxon>
        <taxon>Desulfovibrionia</taxon>
        <taxon>Desulfovibrionales</taxon>
        <taxon>Desulfovibrionaceae</taxon>
        <taxon>Maridesulfovibrio</taxon>
    </lineage>
</organism>
<dbReference type="UniPathway" id="UPA00895"/>
<dbReference type="STRING" id="526222.Desal_3405"/>
<keyword evidence="4 5" id="KW-0472">Membrane</keyword>
<dbReference type="GO" id="GO:0030416">
    <property type="term" value="P:methylamine metabolic process"/>
    <property type="evidence" value="ECO:0007669"/>
    <property type="project" value="InterPro"/>
</dbReference>
<dbReference type="AlphaFoldDB" id="C6BSJ8"/>
<protein>
    <submittedName>
        <fullName evidence="7">DoxX family protein</fullName>
    </submittedName>
</protein>
<dbReference type="GO" id="GO:0016020">
    <property type="term" value="C:membrane"/>
    <property type="evidence" value="ECO:0007669"/>
    <property type="project" value="UniProtKB-SubCell"/>
</dbReference>
<feature type="transmembrane region" description="Helical" evidence="5">
    <location>
        <begin position="122"/>
        <end position="139"/>
    </location>
</feature>
<evidence type="ECO:0000256" key="5">
    <source>
        <dbReference type="SAM" id="Phobius"/>
    </source>
</evidence>
<keyword evidence="8" id="KW-1185">Reference proteome</keyword>
<dbReference type="Pfam" id="PF07291">
    <property type="entry name" value="MauE"/>
    <property type="match status" value="1"/>
</dbReference>
<feature type="transmembrane region" description="Helical" evidence="5">
    <location>
        <begin position="51"/>
        <end position="70"/>
    </location>
</feature>
<proteinExistence type="predicted"/>
<keyword evidence="3 5" id="KW-1133">Transmembrane helix</keyword>
<keyword evidence="2 5" id="KW-0812">Transmembrane</keyword>
<evidence type="ECO:0000256" key="2">
    <source>
        <dbReference type="ARBA" id="ARBA00022692"/>
    </source>
</evidence>
<feature type="transmembrane region" description="Helical" evidence="5">
    <location>
        <begin position="77"/>
        <end position="95"/>
    </location>
</feature>
<comment type="subcellular location">
    <subcellularLocation>
        <location evidence="1">Membrane</location>
        <topology evidence="1">Multi-pass membrane protein</topology>
    </subcellularLocation>
</comment>
<dbReference type="EMBL" id="CP001649">
    <property type="protein sequence ID" value="ACS81454.1"/>
    <property type="molecule type" value="Genomic_DNA"/>
</dbReference>
<accession>C6BSJ8</accession>
<evidence type="ECO:0000313" key="8">
    <source>
        <dbReference type="Proteomes" id="UP000002601"/>
    </source>
</evidence>
<evidence type="ECO:0000256" key="4">
    <source>
        <dbReference type="ARBA" id="ARBA00023136"/>
    </source>
</evidence>
<name>C6BSJ8_MARSD</name>
<dbReference type="Proteomes" id="UP000002601">
    <property type="component" value="Chromosome"/>
</dbReference>
<feature type="domain" description="Methylamine utilisation protein MauE" evidence="6">
    <location>
        <begin position="9"/>
        <end position="138"/>
    </location>
</feature>
<reference evidence="7 8" key="1">
    <citation type="submission" date="2009-06" db="EMBL/GenBank/DDBJ databases">
        <title>Complete sequence of Desulfovibrio salexigens DSM 2638.</title>
        <authorList>
            <consortium name="US DOE Joint Genome Institute"/>
            <person name="Lucas S."/>
            <person name="Copeland A."/>
            <person name="Lapidus A."/>
            <person name="Glavina del Rio T."/>
            <person name="Tice H."/>
            <person name="Bruce D."/>
            <person name="Goodwin L."/>
            <person name="Pitluck S."/>
            <person name="Munk A.C."/>
            <person name="Brettin T."/>
            <person name="Detter J.C."/>
            <person name="Han C."/>
            <person name="Tapia R."/>
            <person name="Larimer F."/>
            <person name="Land M."/>
            <person name="Hauser L."/>
            <person name="Kyrpides N."/>
            <person name="Anderson I."/>
            <person name="Wall J.D."/>
            <person name="Arkin A.P."/>
            <person name="Dehal P."/>
            <person name="Chivian D."/>
            <person name="Giles B."/>
            <person name="Hazen T.C."/>
        </authorList>
    </citation>
    <scope>NUCLEOTIDE SEQUENCE [LARGE SCALE GENOMIC DNA]</scope>
    <source>
        <strain evidence="8">ATCC 14822 / DSM 2638 / NCIMB 8403 / VKM B-1763</strain>
    </source>
</reference>
<sequence length="156" mass="16909">MIEKMMSKQVYFILRCVLAAVFLYAGAGKLLDVQGFATVISGYGLLPGQLNSVAAVVLPLAEIIVAFGLIWDVKGSLSSYSVLLLVFMGVLAHGINMGLDVDCGCFAPDDPEGEAYHSLREALLRDAFLLAACGYLYFLRRVKGYRARPVPMLAAR</sequence>
<feature type="transmembrane region" description="Helical" evidence="5">
    <location>
        <begin position="12"/>
        <end position="31"/>
    </location>
</feature>
<evidence type="ECO:0000256" key="1">
    <source>
        <dbReference type="ARBA" id="ARBA00004141"/>
    </source>
</evidence>
<dbReference type="HOGENOM" id="CLU_101331_3_0_7"/>
<dbReference type="RefSeq" id="WP_015853270.1">
    <property type="nucleotide sequence ID" value="NC_012881.1"/>
</dbReference>
<dbReference type="eggNOG" id="COG2259">
    <property type="taxonomic scope" value="Bacteria"/>
</dbReference>
<evidence type="ECO:0000313" key="7">
    <source>
        <dbReference type="EMBL" id="ACS81454.1"/>
    </source>
</evidence>
<dbReference type="KEGG" id="dsa:Desal_3405"/>
<gene>
    <name evidence="7" type="ordered locus">Desal_3405</name>
</gene>
<evidence type="ECO:0000259" key="6">
    <source>
        <dbReference type="Pfam" id="PF07291"/>
    </source>
</evidence>